<evidence type="ECO:0000256" key="4">
    <source>
        <dbReference type="ARBA" id="ARBA00022741"/>
    </source>
</evidence>
<accession>A0A0G3G4A8</accession>
<dbReference type="Gene3D" id="3.40.50.300">
    <property type="entry name" value="P-loop containing nucleotide triphosphate hydrolases"/>
    <property type="match status" value="1"/>
</dbReference>
<protein>
    <submittedName>
        <fullName evidence="10">ABC transporter ATP-binding protein</fullName>
    </submittedName>
</protein>
<dbReference type="Gene3D" id="2.40.50.100">
    <property type="match status" value="1"/>
</dbReference>
<name>A0A0G3G4A8_9GAMM</name>
<dbReference type="GO" id="GO:0005524">
    <property type="term" value="F:ATP binding"/>
    <property type="evidence" value="ECO:0007669"/>
    <property type="project" value="UniProtKB-KW"/>
</dbReference>
<dbReference type="EMBL" id="CP011367">
    <property type="protein sequence ID" value="AKJ96078.1"/>
    <property type="molecule type" value="Genomic_DNA"/>
</dbReference>
<keyword evidence="2" id="KW-1003">Cell membrane</keyword>
<keyword evidence="1" id="KW-0813">Transport</keyword>
<keyword evidence="3" id="KW-0410">Iron transport</keyword>
<keyword evidence="4" id="KW-0547">Nucleotide-binding</keyword>
<dbReference type="Pfam" id="PF08402">
    <property type="entry name" value="TOBE_2"/>
    <property type="match status" value="1"/>
</dbReference>
<evidence type="ECO:0000259" key="9">
    <source>
        <dbReference type="PROSITE" id="PS50893"/>
    </source>
</evidence>
<dbReference type="PROSITE" id="PS00211">
    <property type="entry name" value="ABC_TRANSPORTER_1"/>
    <property type="match status" value="1"/>
</dbReference>
<dbReference type="InterPro" id="IPR027417">
    <property type="entry name" value="P-loop_NTPase"/>
</dbReference>
<dbReference type="GO" id="GO:0043190">
    <property type="term" value="C:ATP-binding cassette (ABC) transporter complex"/>
    <property type="evidence" value="ECO:0007669"/>
    <property type="project" value="InterPro"/>
</dbReference>
<keyword evidence="5 10" id="KW-0067">ATP-binding</keyword>
<dbReference type="CDD" id="cd03259">
    <property type="entry name" value="ABC_Carb_Solutes_like"/>
    <property type="match status" value="1"/>
</dbReference>
<dbReference type="GO" id="GO:0015697">
    <property type="term" value="P:quaternary ammonium group transport"/>
    <property type="evidence" value="ECO:0007669"/>
    <property type="project" value="UniProtKB-ARBA"/>
</dbReference>
<dbReference type="RefSeq" id="WP_047251711.1">
    <property type="nucleotide sequence ID" value="NZ_CP011367.1"/>
</dbReference>
<dbReference type="InterPro" id="IPR008995">
    <property type="entry name" value="Mo/tungstate-bd_C_term_dom"/>
</dbReference>
<dbReference type="FunFam" id="3.40.50.300:FF:000425">
    <property type="entry name" value="Probable ABC transporter, ATP-binding subunit"/>
    <property type="match status" value="1"/>
</dbReference>
<dbReference type="PANTHER" id="PTHR42781">
    <property type="entry name" value="SPERMIDINE/PUTRESCINE IMPORT ATP-BINDING PROTEIN POTA"/>
    <property type="match status" value="1"/>
</dbReference>
<evidence type="ECO:0000256" key="5">
    <source>
        <dbReference type="ARBA" id="ARBA00022840"/>
    </source>
</evidence>
<keyword evidence="8" id="KW-0472">Membrane</keyword>
<dbReference type="PANTHER" id="PTHR42781:SF4">
    <property type="entry name" value="SPERMIDINE_PUTRESCINE IMPORT ATP-BINDING PROTEIN POTA"/>
    <property type="match status" value="1"/>
</dbReference>
<sequence length="369" mass="40239">MTQPIETALQVPHTPLIALDRVDIGYDGTAVVHQVSLALPKGQIGCLLGPSGCGKTTLLRAIAGFEPLMAGSIQLDGRSVSDARSTIPPEKRGVGMVFQDFALFPHLSVADNIGFGIRHWSRKDRDERIRSLLKLVGLPGYGESYPHALSGGQQQRIALARALAPRPKLLLLDEPFSSMDVELRSELAREVRRILRAENTTAILVTHDQNEAFAFADRIAVIHQGRVAQWDTAYNLYHRPADRFVADFVGEGTLIPGMVCAEHVVDTAFGQIEGTLSEQLPPGTAVDVLVRPDDIAIDNEAGTIRTEILDKAFRGADFLYTLRLPDGLSVLCMAPSHDNFVIGEHVRLRLDFTHLVVFSRGSGVDCPAS</sequence>
<dbReference type="STRING" id="106634.TVD_12260"/>
<dbReference type="SUPFAM" id="SSF52540">
    <property type="entry name" value="P-loop containing nucleoside triphosphate hydrolases"/>
    <property type="match status" value="1"/>
</dbReference>
<dbReference type="InterPro" id="IPR017871">
    <property type="entry name" value="ABC_transporter-like_CS"/>
</dbReference>
<keyword evidence="7" id="KW-0406">Ion transport</keyword>
<dbReference type="PATRIC" id="fig|106634.4.peg.2499"/>
<proteinExistence type="predicted"/>
<organism evidence="10 11">
    <name type="scientific">Thioalkalivibrio versutus</name>
    <dbReference type="NCBI Taxonomy" id="106634"/>
    <lineage>
        <taxon>Bacteria</taxon>
        <taxon>Pseudomonadati</taxon>
        <taxon>Pseudomonadota</taxon>
        <taxon>Gammaproteobacteria</taxon>
        <taxon>Chromatiales</taxon>
        <taxon>Ectothiorhodospiraceae</taxon>
        <taxon>Thioalkalivibrio</taxon>
    </lineage>
</organism>
<evidence type="ECO:0000256" key="8">
    <source>
        <dbReference type="ARBA" id="ARBA00023136"/>
    </source>
</evidence>
<evidence type="ECO:0000313" key="10">
    <source>
        <dbReference type="EMBL" id="AKJ96078.1"/>
    </source>
</evidence>
<dbReference type="GO" id="GO:0015408">
    <property type="term" value="F:ABC-type ferric iron transporter activity"/>
    <property type="evidence" value="ECO:0007669"/>
    <property type="project" value="InterPro"/>
</dbReference>
<dbReference type="OrthoDB" id="9802264at2"/>
<dbReference type="PROSITE" id="PS50893">
    <property type="entry name" value="ABC_TRANSPORTER_2"/>
    <property type="match status" value="1"/>
</dbReference>
<dbReference type="KEGG" id="tvr:TVD_12260"/>
<keyword evidence="11" id="KW-1185">Reference proteome</keyword>
<gene>
    <name evidence="10" type="ORF">TVD_12260</name>
</gene>
<dbReference type="InterPro" id="IPR015853">
    <property type="entry name" value="ABC_transpr_FbpC"/>
</dbReference>
<evidence type="ECO:0000313" key="11">
    <source>
        <dbReference type="Proteomes" id="UP000064201"/>
    </source>
</evidence>
<dbReference type="SUPFAM" id="SSF50331">
    <property type="entry name" value="MOP-like"/>
    <property type="match status" value="1"/>
</dbReference>
<dbReference type="AlphaFoldDB" id="A0A0G3G4A8"/>
<feature type="domain" description="ABC transporter" evidence="9">
    <location>
        <begin position="17"/>
        <end position="249"/>
    </location>
</feature>
<dbReference type="InterPro" id="IPR050093">
    <property type="entry name" value="ABC_SmlMolc_Importer"/>
</dbReference>
<dbReference type="Pfam" id="PF00005">
    <property type="entry name" value="ABC_tran"/>
    <property type="match status" value="1"/>
</dbReference>
<dbReference type="Proteomes" id="UP000064201">
    <property type="component" value="Chromosome"/>
</dbReference>
<dbReference type="InterPro" id="IPR003593">
    <property type="entry name" value="AAA+_ATPase"/>
</dbReference>
<dbReference type="InterPro" id="IPR003439">
    <property type="entry name" value="ABC_transporter-like_ATP-bd"/>
</dbReference>
<dbReference type="SMART" id="SM00382">
    <property type="entry name" value="AAA"/>
    <property type="match status" value="1"/>
</dbReference>
<keyword evidence="6" id="KW-0408">Iron</keyword>
<evidence type="ECO:0000256" key="1">
    <source>
        <dbReference type="ARBA" id="ARBA00022448"/>
    </source>
</evidence>
<evidence type="ECO:0000256" key="7">
    <source>
        <dbReference type="ARBA" id="ARBA00023065"/>
    </source>
</evidence>
<evidence type="ECO:0000256" key="3">
    <source>
        <dbReference type="ARBA" id="ARBA00022496"/>
    </source>
</evidence>
<reference evidence="10 11" key="1">
    <citation type="submission" date="2015-04" db="EMBL/GenBank/DDBJ databases">
        <title>Complete Sequence for the Genome of the Thioalkalivibrio versutus D301.</title>
        <authorList>
            <person name="Mu T."/>
            <person name="Zhou J."/>
            <person name="Xu X."/>
        </authorList>
    </citation>
    <scope>NUCLEOTIDE SEQUENCE [LARGE SCALE GENOMIC DNA]</scope>
    <source>
        <strain evidence="10 11">D301</strain>
    </source>
</reference>
<evidence type="ECO:0000256" key="2">
    <source>
        <dbReference type="ARBA" id="ARBA00022475"/>
    </source>
</evidence>
<dbReference type="GO" id="GO:0016887">
    <property type="term" value="F:ATP hydrolysis activity"/>
    <property type="evidence" value="ECO:0007669"/>
    <property type="project" value="InterPro"/>
</dbReference>
<dbReference type="InterPro" id="IPR013611">
    <property type="entry name" value="Transp-assoc_OB_typ2"/>
</dbReference>
<evidence type="ECO:0000256" key="6">
    <source>
        <dbReference type="ARBA" id="ARBA00023004"/>
    </source>
</evidence>